<reference evidence="2 3" key="1">
    <citation type="submission" date="2019-03" db="EMBL/GenBank/DDBJ databases">
        <title>Draft genome sequences of novel Actinobacteria.</title>
        <authorList>
            <person name="Sahin N."/>
            <person name="Ay H."/>
            <person name="Saygin H."/>
        </authorList>
    </citation>
    <scope>NUCLEOTIDE SEQUENCE [LARGE SCALE GENOMIC DNA]</scope>
    <source>
        <strain evidence="2 3">H3C3</strain>
    </source>
</reference>
<gene>
    <name evidence="2" type="ORF">E1298_19175</name>
</gene>
<protein>
    <submittedName>
        <fullName evidence="2">Uncharacterized protein</fullName>
    </submittedName>
</protein>
<accession>A0A4R5BMC6</accession>
<dbReference type="RefSeq" id="WP_131895115.1">
    <property type="nucleotide sequence ID" value="NZ_SMKU01000094.1"/>
</dbReference>
<keyword evidence="1" id="KW-0472">Membrane</keyword>
<feature type="transmembrane region" description="Helical" evidence="1">
    <location>
        <begin position="35"/>
        <end position="52"/>
    </location>
</feature>
<evidence type="ECO:0000313" key="2">
    <source>
        <dbReference type="EMBL" id="TDD85034.1"/>
    </source>
</evidence>
<organism evidence="2 3">
    <name type="scientific">Actinomadura rubrisoli</name>
    <dbReference type="NCBI Taxonomy" id="2530368"/>
    <lineage>
        <taxon>Bacteria</taxon>
        <taxon>Bacillati</taxon>
        <taxon>Actinomycetota</taxon>
        <taxon>Actinomycetes</taxon>
        <taxon>Streptosporangiales</taxon>
        <taxon>Thermomonosporaceae</taxon>
        <taxon>Actinomadura</taxon>
    </lineage>
</organism>
<keyword evidence="1" id="KW-0812">Transmembrane</keyword>
<keyword evidence="1" id="KW-1133">Transmembrane helix</keyword>
<evidence type="ECO:0000256" key="1">
    <source>
        <dbReference type="SAM" id="Phobius"/>
    </source>
</evidence>
<sequence length="124" mass="12239">MRITTSTNRRLAGTGLAVAAAAIPVQIAGGMDYPVVPPGLLILAVGAAVALLARPRWALVVPTLIAAFLSVGAVATSNIRDALGDPGDVVAFAGVVLQCVGLAVGLVFCVVALAERGAGHSVSA</sequence>
<dbReference type="EMBL" id="SMKU01000094">
    <property type="protein sequence ID" value="TDD85034.1"/>
    <property type="molecule type" value="Genomic_DNA"/>
</dbReference>
<dbReference type="AlphaFoldDB" id="A0A4R5BMC6"/>
<proteinExistence type="predicted"/>
<keyword evidence="3" id="KW-1185">Reference proteome</keyword>
<evidence type="ECO:0000313" key="3">
    <source>
        <dbReference type="Proteomes" id="UP000294513"/>
    </source>
</evidence>
<dbReference type="Proteomes" id="UP000294513">
    <property type="component" value="Unassembled WGS sequence"/>
</dbReference>
<comment type="caution">
    <text evidence="2">The sequence shown here is derived from an EMBL/GenBank/DDBJ whole genome shotgun (WGS) entry which is preliminary data.</text>
</comment>
<feature type="transmembrane region" description="Helical" evidence="1">
    <location>
        <begin position="91"/>
        <end position="114"/>
    </location>
</feature>
<name>A0A4R5BMC6_9ACTN</name>
<feature type="transmembrane region" description="Helical" evidence="1">
    <location>
        <begin position="12"/>
        <end position="29"/>
    </location>
</feature>
<dbReference type="OrthoDB" id="3638123at2"/>
<feature type="transmembrane region" description="Helical" evidence="1">
    <location>
        <begin position="59"/>
        <end position="79"/>
    </location>
</feature>